<proteinExistence type="predicted"/>
<accession>A0AAV5V6X3</accession>
<keyword evidence="2" id="KW-0732">Signal</keyword>
<gene>
    <name evidence="3" type="ORF">PFISCL1PPCAC_5334</name>
</gene>
<organism evidence="3 4">
    <name type="scientific">Pristionchus fissidentatus</name>
    <dbReference type="NCBI Taxonomy" id="1538716"/>
    <lineage>
        <taxon>Eukaryota</taxon>
        <taxon>Metazoa</taxon>
        <taxon>Ecdysozoa</taxon>
        <taxon>Nematoda</taxon>
        <taxon>Chromadorea</taxon>
        <taxon>Rhabditida</taxon>
        <taxon>Rhabditina</taxon>
        <taxon>Diplogasteromorpha</taxon>
        <taxon>Diplogasteroidea</taxon>
        <taxon>Neodiplogasteridae</taxon>
        <taxon>Pristionchus</taxon>
    </lineage>
</organism>
<protein>
    <submittedName>
        <fullName evidence="3">Uncharacterized protein</fullName>
    </submittedName>
</protein>
<feature type="non-terminal residue" evidence="3">
    <location>
        <position position="107"/>
    </location>
</feature>
<feature type="transmembrane region" description="Helical" evidence="1">
    <location>
        <begin position="45"/>
        <end position="72"/>
    </location>
</feature>
<sequence>SFISHQMVARYSMRFFLALVLLALPHSSCAYNRYSSYSDDTDYDVGVIVIGLLIFVGVCSIPCCIIACIYCARQNNRTDPVYANNYAVSPYAPTYAPYPPAYPAYPP</sequence>
<keyword evidence="4" id="KW-1185">Reference proteome</keyword>
<evidence type="ECO:0000313" key="4">
    <source>
        <dbReference type="Proteomes" id="UP001432322"/>
    </source>
</evidence>
<evidence type="ECO:0000256" key="2">
    <source>
        <dbReference type="SAM" id="SignalP"/>
    </source>
</evidence>
<keyword evidence="1" id="KW-1133">Transmembrane helix</keyword>
<feature type="signal peptide" evidence="2">
    <location>
        <begin position="1"/>
        <end position="30"/>
    </location>
</feature>
<name>A0AAV5V6X3_9BILA</name>
<keyword evidence="1" id="KW-0812">Transmembrane</keyword>
<keyword evidence="1" id="KW-0472">Membrane</keyword>
<dbReference type="AlphaFoldDB" id="A0AAV5V6X3"/>
<evidence type="ECO:0000256" key="1">
    <source>
        <dbReference type="SAM" id="Phobius"/>
    </source>
</evidence>
<reference evidence="3" key="1">
    <citation type="submission" date="2023-10" db="EMBL/GenBank/DDBJ databases">
        <title>Genome assembly of Pristionchus species.</title>
        <authorList>
            <person name="Yoshida K."/>
            <person name="Sommer R.J."/>
        </authorList>
    </citation>
    <scope>NUCLEOTIDE SEQUENCE</scope>
    <source>
        <strain evidence="3">RS5133</strain>
    </source>
</reference>
<dbReference type="EMBL" id="BTSY01000002">
    <property type="protein sequence ID" value="GMT14037.1"/>
    <property type="molecule type" value="Genomic_DNA"/>
</dbReference>
<comment type="caution">
    <text evidence="3">The sequence shown here is derived from an EMBL/GenBank/DDBJ whole genome shotgun (WGS) entry which is preliminary data.</text>
</comment>
<dbReference type="Proteomes" id="UP001432322">
    <property type="component" value="Unassembled WGS sequence"/>
</dbReference>
<evidence type="ECO:0000313" key="3">
    <source>
        <dbReference type="EMBL" id="GMT14037.1"/>
    </source>
</evidence>
<feature type="non-terminal residue" evidence="3">
    <location>
        <position position="1"/>
    </location>
</feature>
<feature type="chain" id="PRO_5043439574" evidence="2">
    <location>
        <begin position="31"/>
        <end position="107"/>
    </location>
</feature>